<proteinExistence type="predicted"/>
<accession>A0A8J3BYU5</accession>
<dbReference type="AlphaFoldDB" id="A0A8J3BYU5"/>
<name>A0A8J3BYU5_9ACTN</name>
<gene>
    <name evidence="3" type="ORF">GCM10012284_25920</name>
</gene>
<organism evidence="3 4">
    <name type="scientific">Mangrovihabitans endophyticus</name>
    <dbReference type="NCBI Taxonomy" id="1751298"/>
    <lineage>
        <taxon>Bacteria</taxon>
        <taxon>Bacillati</taxon>
        <taxon>Actinomycetota</taxon>
        <taxon>Actinomycetes</taxon>
        <taxon>Micromonosporales</taxon>
        <taxon>Micromonosporaceae</taxon>
        <taxon>Mangrovihabitans</taxon>
    </lineage>
</organism>
<dbReference type="InterPro" id="IPR000073">
    <property type="entry name" value="AB_hydrolase_1"/>
</dbReference>
<feature type="domain" description="AB hydrolase-1" evidence="2">
    <location>
        <begin position="68"/>
        <end position="303"/>
    </location>
</feature>
<reference evidence="3" key="2">
    <citation type="submission" date="2020-09" db="EMBL/GenBank/DDBJ databases">
        <authorList>
            <person name="Sun Q."/>
            <person name="Zhou Y."/>
        </authorList>
    </citation>
    <scope>NUCLEOTIDE SEQUENCE</scope>
    <source>
        <strain evidence="3">CGMCC 4.7299</strain>
    </source>
</reference>
<feature type="region of interest" description="Disordered" evidence="1">
    <location>
        <begin position="1"/>
        <end position="21"/>
    </location>
</feature>
<evidence type="ECO:0000256" key="1">
    <source>
        <dbReference type="SAM" id="MobiDB-lite"/>
    </source>
</evidence>
<dbReference type="EMBL" id="BMMX01000009">
    <property type="protein sequence ID" value="GGK90914.1"/>
    <property type="molecule type" value="Genomic_DNA"/>
</dbReference>
<dbReference type="SUPFAM" id="SSF53474">
    <property type="entry name" value="alpha/beta-Hydrolases"/>
    <property type="match status" value="1"/>
</dbReference>
<comment type="caution">
    <text evidence="3">The sequence shown here is derived from an EMBL/GenBank/DDBJ whole genome shotgun (WGS) entry which is preliminary data.</text>
</comment>
<protein>
    <submittedName>
        <fullName evidence="3">Hydrolase</fullName>
    </submittedName>
</protein>
<evidence type="ECO:0000259" key="2">
    <source>
        <dbReference type="Pfam" id="PF12697"/>
    </source>
</evidence>
<dbReference type="PANTHER" id="PTHR43433:SF5">
    <property type="entry name" value="AB HYDROLASE-1 DOMAIN-CONTAINING PROTEIN"/>
    <property type="match status" value="1"/>
</dbReference>
<keyword evidence="3" id="KW-0378">Hydrolase</keyword>
<evidence type="ECO:0000313" key="4">
    <source>
        <dbReference type="Proteomes" id="UP000656042"/>
    </source>
</evidence>
<dbReference type="InterPro" id="IPR029058">
    <property type="entry name" value="AB_hydrolase_fold"/>
</dbReference>
<dbReference type="GO" id="GO:0016787">
    <property type="term" value="F:hydrolase activity"/>
    <property type="evidence" value="ECO:0007669"/>
    <property type="project" value="UniProtKB-KW"/>
</dbReference>
<dbReference type="Gene3D" id="3.40.50.1820">
    <property type="entry name" value="alpha/beta hydrolase"/>
    <property type="match status" value="1"/>
</dbReference>
<dbReference type="PANTHER" id="PTHR43433">
    <property type="entry name" value="HYDROLASE, ALPHA/BETA FOLD FAMILY PROTEIN"/>
    <property type="match status" value="1"/>
</dbReference>
<keyword evidence="4" id="KW-1185">Reference proteome</keyword>
<dbReference type="Proteomes" id="UP000656042">
    <property type="component" value="Unassembled WGS sequence"/>
</dbReference>
<evidence type="ECO:0000313" key="3">
    <source>
        <dbReference type="EMBL" id="GGK90914.1"/>
    </source>
</evidence>
<dbReference type="InterPro" id="IPR050471">
    <property type="entry name" value="AB_hydrolase"/>
</dbReference>
<sequence>MSAAGARRCGDRAEARRSPISATTTVTAARVRDGLSFAGGRTTLDHMPFVDLEDRRIYVEDTGAGPPVLLVPGTGARGHTWTEQVHALVAAGYRAVTMDNRGSGRSGPVPPRLTVTDLLTDVRDVAKRLFDEPYRLVGHSMGAYVVQEHLCAGPPVTQAALFASRARPDAFSARLAAAERALHDAAPEIPAAYDAVVRAALNLSPHTLADDAEVSTWLDLFELTPRDPHDAGRKAQSTVDWDCDRRADYARITCECLVVSFTDDMLAPPAAGRELARAIPGASFVEVGRAGHIGMLERPDEVNSTLLEFFGE</sequence>
<dbReference type="Pfam" id="PF12697">
    <property type="entry name" value="Abhydrolase_6"/>
    <property type="match status" value="1"/>
</dbReference>
<reference evidence="3" key="1">
    <citation type="journal article" date="2014" name="Int. J. Syst. Evol. Microbiol.">
        <title>Complete genome sequence of Corynebacterium casei LMG S-19264T (=DSM 44701T), isolated from a smear-ripened cheese.</title>
        <authorList>
            <consortium name="US DOE Joint Genome Institute (JGI-PGF)"/>
            <person name="Walter F."/>
            <person name="Albersmeier A."/>
            <person name="Kalinowski J."/>
            <person name="Ruckert C."/>
        </authorList>
    </citation>
    <scope>NUCLEOTIDE SEQUENCE</scope>
    <source>
        <strain evidence="3">CGMCC 4.7299</strain>
    </source>
</reference>
<feature type="compositionally biased region" description="Basic and acidic residues" evidence="1">
    <location>
        <begin position="8"/>
        <end position="17"/>
    </location>
</feature>